<reference evidence="1" key="1">
    <citation type="submission" date="2023-09" db="EMBL/GenBank/DDBJ databases">
        <title>Vallitalea sediminicola and Vallitalea maricola sp. nov., anaerobic bacteria isolated from marine sediment.</title>
        <authorList>
            <person name="Hirano S."/>
            <person name="Maeda A."/>
            <person name="Terahara T."/>
            <person name="Mori K."/>
            <person name="Hamada M."/>
            <person name="Matsumoto R."/>
            <person name="Kobayashi T."/>
        </authorList>
    </citation>
    <scope>NUCLEOTIDE SEQUENCE</scope>
    <source>
        <strain evidence="1">AN17-2</strain>
    </source>
</reference>
<gene>
    <name evidence="1" type="ORF">AN2V17_27620</name>
</gene>
<accession>A0ACB5ULX6</accession>
<organism evidence="1 2">
    <name type="scientific">Vallitalea maricola</name>
    <dbReference type="NCBI Taxonomy" id="3074433"/>
    <lineage>
        <taxon>Bacteria</taxon>
        <taxon>Bacillati</taxon>
        <taxon>Bacillota</taxon>
        <taxon>Clostridia</taxon>
        <taxon>Lachnospirales</taxon>
        <taxon>Vallitaleaceae</taxon>
        <taxon>Vallitalea</taxon>
    </lineage>
</organism>
<evidence type="ECO:0000313" key="2">
    <source>
        <dbReference type="Proteomes" id="UP001374599"/>
    </source>
</evidence>
<protein>
    <submittedName>
        <fullName evidence="1">Uncharacterized protein</fullName>
    </submittedName>
</protein>
<comment type="caution">
    <text evidence="1">The sequence shown here is derived from an EMBL/GenBank/DDBJ whole genome shotgun (WGS) entry which is preliminary data.</text>
</comment>
<name>A0ACB5ULX6_9FIRM</name>
<proteinExistence type="predicted"/>
<keyword evidence="2" id="KW-1185">Reference proteome</keyword>
<dbReference type="EMBL" id="BTPU01000044">
    <property type="protein sequence ID" value="GMQ63528.1"/>
    <property type="molecule type" value="Genomic_DNA"/>
</dbReference>
<dbReference type="Proteomes" id="UP001374599">
    <property type="component" value="Unassembled WGS sequence"/>
</dbReference>
<evidence type="ECO:0000313" key="1">
    <source>
        <dbReference type="EMBL" id="GMQ63528.1"/>
    </source>
</evidence>
<sequence>MNDIKSIVDYIVFLLIRDEWTEEQVATILSQVKGIMADTDKQPKFIKCKVCGYKYCQEQDNYCTSCGVKL</sequence>